<keyword evidence="3" id="KW-0238">DNA-binding</keyword>
<dbReference type="PROSITE" id="PS51192">
    <property type="entry name" value="HELICASE_ATP_BIND_1"/>
    <property type="match status" value="1"/>
</dbReference>
<dbReference type="Pfam" id="PF04851">
    <property type="entry name" value="ResIII"/>
    <property type="match status" value="1"/>
</dbReference>
<dbReference type="PROSITE" id="PS51194">
    <property type="entry name" value="HELICASE_CTER"/>
    <property type="match status" value="1"/>
</dbReference>
<dbReference type="PANTHER" id="PTHR30580">
    <property type="entry name" value="PRIMOSOMAL PROTEIN N"/>
    <property type="match status" value="1"/>
</dbReference>
<dbReference type="InterPro" id="IPR006935">
    <property type="entry name" value="Helicase/UvrB_N"/>
</dbReference>
<dbReference type="SMART" id="SM00490">
    <property type="entry name" value="HELICc"/>
    <property type="match status" value="1"/>
</dbReference>
<dbReference type="InterPro" id="IPR001650">
    <property type="entry name" value="Helicase_C-like"/>
</dbReference>
<accession>A0ABY5I6N7</accession>
<evidence type="ECO:0000259" key="5">
    <source>
        <dbReference type="PROSITE" id="PS51194"/>
    </source>
</evidence>
<keyword evidence="6" id="KW-0347">Helicase</keyword>
<keyword evidence="6" id="KW-0378">Hydrolase</keyword>
<evidence type="ECO:0000256" key="3">
    <source>
        <dbReference type="ARBA" id="ARBA00023125"/>
    </source>
</evidence>
<evidence type="ECO:0000259" key="4">
    <source>
        <dbReference type="PROSITE" id="PS51192"/>
    </source>
</evidence>
<proteinExistence type="predicted"/>
<evidence type="ECO:0000256" key="1">
    <source>
        <dbReference type="ARBA" id="ARBA00022741"/>
    </source>
</evidence>
<dbReference type="RefSeq" id="WP_290141323.1">
    <property type="nucleotide sequence ID" value="NZ_CP101620.1"/>
</dbReference>
<dbReference type="Proteomes" id="UP001060112">
    <property type="component" value="Chromosome"/>
</dbReference>
<sequence length="375" mass="43903">MECPRCHNRNVNRLYKLNGKYYCRECIAFHRVFVDEKIVPEGFQYPSKAVQYHLDFELSASQKQISRQLVENYQNQLHSLVLAVCGSGKTEIVFELIQYALEQGHRVCFCIPRKELVKELYQRIYHSFRFVDIGLVYGGHTENIEAQFIICTMHQLYRFESTGFDLIIADEVDAFPFYGNRVLQEIFTNCCRGNYVKLSATFVKEDIHQEELLIMNRRYHGYDLPVPRLMICPRCLQIFIIHLLLWKWKKKVIIYVPFVKDVDKVVHQLRCFRVKGVSSMHKHNQENLEALKNGDIDVIVSTTLLERGITVEDVQVIVYHGEDNLFDCRTLIQIAGRVGRKISHPQGHVYILSCEHTSSIRQCIHTIKDLNTMNV</sequence>
<keyword evidence="7" id="KW-1185">Reference proteome</keyword>
<dbReference type="PANTHER" id="PTHR30580:SF1">
    <property type="entry name" value="COMF OPERON PROTEIN 1"/>
    <property type="match status" value="1"/>
</dbReference>
<dbReference type="EMBL" id="CP101620">
    <property type="protein sequence ID" value="UTY39886.1"/>
    <property type="molecule type" value="Genomic_DNA"/>
</dbReference>
<protein>
    <submittedName>
        <fullName evidence="6">DEAD/DEAH box helicase family protein</fullName>
    </submittedName>
</protein>
<feature type="domain" description="Helicase ATP-binding" evidence="4">
    <location>
        <begin position="70"/>
        <end position="220"/>
    </location>
</feature>
<evidence type="ECO:0000313" key="7">
    <source>
        <dbReference type="Proteomes" id="UP001060112"/>
    </source>
</evidence>
<evidence type="ECO:0000256" key="2">
    <source>
        <dbReference type="ARBA" id="ARBA00022840"/>
    </source>
</evidence>
<gene>
    <name evidence="6" type="ORF">NMU03_03520</name>
</gene>
<dbReference type="Gene3D" id="3.40.50.300">
    <property type="entry name" value="P-loop containing nucleotide triphosphate hydrolases"/>
    <property type="match status" value="2"/>
</dbReference>
<evidence type="ECO:0000313" key="6">
    <source>
        <dbReference type="EMBL" id="UTY39886.1"/>
    </source>
</evidence>
<dbReference type="SMART" id="SM00487">
    <property type="entry name" value="DEXDc"/>
    <property type="match status" value="1"/>
</dbReference>
<reference evidence="6" key="1">
    <citation type="submission" date="2022-07" db="EMBL/GenBank/DDBJ databases">
        <title>Faecal culturing of patients with breast cancer.</title>
        <authorList>
            <person name="Teng N.M.Y."/>
            <person name="Kiu R."/>
            <person name="Evans R."/>
            <person name="Baker D.J."/>
            <person name="Zenner C."/>
            <person name="Robinson S.D."/>
            <person name="Hall L.J."/>
        </authorList>
    </citation>
    <scope>NUCLEOTIDE SEQUENCE</scope>
    <source>
        <strain evidence="6">LH1062</strain>
    </source>
</reference>
<dbReference type="SUPFAM" id="SSF52540">
    <property type="entry name" value="P-loop containing nucleoside triphosphate hydrolases"/>
    <property type="match status" value="1"/>
</dbReference>
<feature type="domain" description="Helicase C-terminal" evidence="5">
    <location>
        <begin position="240"/>
        <end position="375"/>
    </location>
</feature>
<dbReference type="Pfam" id="PF00271">
    <property type="entry name" value="Helicase_C"/>
    <property type="match status" value="1"/>
</dbReference>
<dbReference type="InterPro" id="IPR014001">
    <property type="entry name" value="Helicase_ATP-bd"/>
</dbReference>
<organism evidence="6 7">
    <name type="scientific">Allocoprobacillus halotolerans</name>
    <dbReference type="NCBI Taxonomy" id="2944914"/>
    <lineage>
        <taxon>Bacteria</taxon>
        <taxon>Bacillati</taxon>
        <taxon>Bacillota</taxon>
        <taxon>Erysipelotrichia</taxon>
        <taxon>Erysipelotrichales</taxon>
        <taxon>Erysipelotrichaceae</taxon>
        <taxon>Allocoprobacillus</taxon>
    </lineage>
</organism>
<dbReference type="InterPro" id="IPR027417">
    <property type="entry name" value="P-loop_NTPase"/>
</dbReference>
<keyword evidence="2" id="KW-0067">ATP-binding</keyword>
<name>A0ABY5I6N7_9FIRM</name>
<dbReference type="GO" id="GO:0004386">
    <property type="term" value="F:helicase activity"/>
    <property type="evidence" value="ECO:0007669"/>
    <property type="project" value="UniProtKB-KW"/>
</dbReference>
<keyword evidence="1" id="KW-0547">Nucleotide-binding</keyword>